<comment type="caution">
    <text evidence="1">The sequence shown here is derived from an EMBL/GenBank/DDBJ whole genome shotgun (WGS) entry which is preliminary data.</text>
</comment>
<gene>
    <name evidence="1" type="ORF">VTK73DRAFT_4045</name>
</gene>
<name>A0ABR3WVF5_9PEZI</name>
<protein>
    <recommendedName>
        <fullName evidence="3">Lipocalin-like domain-containing protein</fullName>
    </recommendedName>
</protein>
<dbReference type="InterPro" id="IPR053037">
    <property type="entry name" value="Pericyclase_pydY-like"/>
</dbReference>
<proteinExistence type="predicted"/>
<organism evidence="1 2">
    <name type="scientific">Phialemonium thermophilum</name>
    <dbReference type="NCBI Taxonomy" id="223376"/>
    <lineage>
        <taxon>Eukaryota</taxon>
        <taxon>Fungi</taxon>
        <taxon>Dikarya</taxon>
        <taxon>Ascomycota</taxon>
        <taxon>Pezizomycotina</taxon>
        <taxon>Sordariomycetes</taxon>
        <taxon>Sordariomycetidae</taxon>
        <taxon>Cephalothecales</taxon>
        <taxon>Cephalothecaceae</taxon>
        <taxon>Phialemonium</taxon>
    </lineage>
</organism>
<dbReference type="PANTHER" id="PTHR38115">
    <property type="entry name" value="LIPOCALIN-LIKE DOMAIN-CONTAINING PROTEIN"/>
    <property type="match status" value="1"/>
</dbReference>
<dbReference type="EMBL" id="JAZHXJ010000234">
    <property type="protein sequence ID" value="KAL1867646.1"/>
    <property type="molecule type" value="Genomic_DNA"/>
</dbReference>
<keyword evidence="2" id="KW-1185">Reference proteome</keyword>
<accession>A0ABR3WVF5</accession>
<dbReference type="Proteomes" id="UP001586593">
    <property type="component" value="Unassembled WGS sequence"/>
</dbReference>
<evidence type="ECO:0008006" key="3">
    <source>
        <dbReference type="Google" id="ProtNLM"/>
    </source>
</evidence>
<reference evidence="1 2" key="1">
    <citation type="journal article" date="2024" name="Commun. Biol.">
        <title>Comparative genomic analysis of thermophilic fungi reveals convergent evolutionary adaptations and gene losses.</title>
        <authorList>
            <person name="Steindorff A.S."/>
            <person name="Aguilar-Pontes M.V."/>
            <person name="Robinson A.J."/>
            <person name="Andreopoulos B."/>
            <person name="LaButti K."/>
            <person name="Kuo A."/>
            <person name="Mondo S."/>
            <person name="Riley R."/>
            <person name="Otillar R."/>
            <person name="Haridas S."/>
            <person name="Lipzen A."/>
            <person name="Grimwood J."/>
            <person name="Schmutz J."/>
            <person name="Clum A."/>
            <person name="Reid I.D."/>
            <person name="Moisan M.C."/>
            <person name="Butler G."/>
            <person name="Nguyen T.T.M."/>
            <person name="Dewar K."/>
            <person name="Conant G."/>
            <person name="Drula E."/>
            <person name="Henrissat B."/>
            <person name="Hansel C."/>
            <person name="Singer S."/>
            <person name="Hutchinson M.I."/>
            <person name="de Vries R.P."/>
            <person name="Natvig D.O."/>
            <person name="Powell A.J."/>
            <person name="Tsang A."/>
            <person name="Grigoriev I.V."/>
        </authorList>
    </citation>
    <scope>NUCLEOTIDE SEQUENCE [LARGE SCALE GENOMIC DNA]</scope>
    <source>
        <strain evidence="1 2">ATCC 24622</strain>
    </source>
</reference>
<evidence type="ECO:0000313" key="1">
    <source>
        <dbReference type="EMBL" id="KAL1867646.1"/>
    </source>
</evidence>
<evidence type="ECO:0000313" key="2">
    <source>
        <dbReference type="Proteomes" id="UP001586593"/>
    </source>
</evidence>
<sequence>MAASLSRTMEDLNGKWAVNKKLSDNPNETLALQGIPHLARSAIQMAHVTYDLVQYTKSFEGKGGGRREVAFLEVTHTASGLLRGSKDVSCVEDSPRETTDWLFGTVVVQTRWATLEEMGDPFLREGWLDEVEGKAVRVTCAKNKLRRAQESGWRVEYGPGKALR</sequence>
<dbReference type="PANTHER" id="PTHR38115:SF1">
    <property type="entry name" value="LIPOCALIN-LIKE DOMAIN-CONTAINING PROTEIN"/>
    <property type="match status" value="1"/>
</dbReference>